<evidence type="ECO:0000313" key="2">
    <source>
        <dbReference type="EMBL" id="CAF0935699.1"/>
    </source>
</evidence>
<dbReference type="Proteomes" id="UP000663877">
    <property type="component" value="Unassembled WGS sequence"/>
</dbReference>
<sequence>MEEGIIKTNVKISQCNHRRLNMQYKIDLNHHKQNHFSNLHLYERQEQLFNRKINHLKKSLAYTPFSIDKDTNEEKPLTTPNCLARIQNHYRLLKFSSETEKRLLYQTPLSQLQSTRNHLLTKADMFESKNVDEQQKQRKDFLFKEFDELKHTIDDPYTVISVLAALSRTFLILDSGTE</sequence>
<accession>A0A813RB69</accession>
<comment type="caution">
    <text evidence="1">The sequence shown here is derived from an EMBL/GenBank/DDBJ whole genome shotgun (WGS) entry which is preliminary data.</text>
</comment>
<dbReference type="OrthoDB" id="10016619at2759"/>
<reference evidence="1" key="1">
    <citation type="submission" date="2021-02" db="EMBL/GenBank/DDBJ databases">
        <authorList>
            <person name="Nowell W R."/>
        </authorList>
    </citation>
    <scope>NUCLEOTIDE SEQUENCE</scope>
</reference>
<protein>
    <submittedName>
        <fullName evidence="1">Uncharacterized protein</fullName>
    </submittedName>
</protein>
<gene>
    <name evidence="1" type="ORF">BJG266_LOCUS4157</name>
    <name evidence="2" type="ORF">QVE165_LOCUS11359</name>
</gene>
<dbReference type="EMBL" id="CAJNOM010000055">
    <property type="protein sequence ID" value="CAF0935699.1"/>
    <property type="molecule type" value="Genomic_DNA"/>
</dbReference>
<organism evidence="1 4">
    <name type="scientific">Adineta steineri</name>
    <dbReference type="NCBI Taxonomy" id="433720"/>
    <lineage>
        <taxon>Eukaryota</taxon>
        <taxon>Metazoa</taxon>
        <taxon>Spiralia</taxon>
        <taxon>Gnathifera</taxon>
        <taxon>Rotifera</taxon>
        <taxon>Eurotatoria</taxon>
        <taxon>Bdelloidea</taxon>
        <taxon>Adinetida</taxon>
        <taxon>Adinetidae</taxon>
        <taxon>Adineta</taxon>
    </lineage>
</organism>
<evidence type="ECO:0000313" key="1">
    <source>
        <dbReference type="EMBL" id="CAF0781559.1"/>
    </source>
</evidence>
<evidence type="ECO:0000313" key="4">
    <source>
        <dbReference type="Proteomes" id="UP000663877"/>
    </source>
</evidence>
<dbReference type="Proteomes" id="UP000663832">
    <property type="component" value="Unassembled WGS sequence"/>
</dbReference>
<name>A0A813RB69_9BILA</name>
<keyword evidence="3" id="KW-1185">Reference proteome</keyword>
<dbReference type="EMBL" id="CAJNOI010000010">
    <property type="protein sequence ID" value="CAF0781559.1"/>
    <property type="molecule type" value="Genomic_DNA"/>
</dbReference>
<evidence type="ECO:0000313" key="3">
    <source>
        <dbReference type="Proteomes" id="UP000663832"/>
    </source>
</evidence>
<proteinExistence type="predicted"/>
<dbReference type="AlphaFoldDB" id="A0A813RB69"/>